<name>A0A2U1MPG6_ARTAN</name>
<feature type="compositionally biased region" description="Acidic residues" evidence="1">
    <location>
        <begin position="65"/>
        <end position="78"/>
    </location>
</feature>
<evidence type="ECO:0000313" key="3">
    <source>
        <dbReference type="Proteomes" id="UP000245207"/>
    </source>
</evidence>
<evidence type="ECO:0000256" key="1">
    <source>
        <dbReference type="SAM" id="MobiDB-lite"/>
    </source>
</evidence>
<dbReference type="AlphaFoldDB" id="A0A2U1MPG6"/>
<dbReference type="Proteomes" id="UP000245207">
    <property type="component" value="Unassembled WGS sequence"/>
</dbReference>
<feature type="region of interest" description="Disordered" evidence="1">
    <location>
        <begin position="42"/>
        <end position="88"/>
    </location>
</feature>
<accession>A0A2U1MPG6</accession>
<feature type="compositionally biased region" description="Basic and acidic residues" evidence="1">
    <location>
        <begin position="45"/>
        <end position="60"/>
    </location>
</feature>
<evidence type="ECO:0000313" key="2">
    <source>
        <dbReference type="EMBL" id="PWA63104.1"/>
    </source>
</evidence>
<organism evidence="2 3">
    <name type="scientific">Artemisia annua</name>
    <name type="common">Sweet wormwood</name>
    <dbReference type="NCBI Taxonomy" id="35608"/>
    <lineage>
        <taxon>Eukaryota</taxon>
        <taxon>Viridiplantae</taxon>
        <taxon>Streptophyta</taxon>
        <taxon>Embryophyta</taxon>
        <taxon>Tracheophyta</taxon>
        <taxon>Spermatophyta</taxon>
        <taxon>Magnoliopsida</taxon>
        <taxon>eudicotyledons</taxon>
        <taxon>Gunneridae</taxon>
        <taxon>Pentapetalae</taxon>
        <taxon>asterids</taxon>
        <taxon>campanulids</taxon>
        <taxon>Asterales</taxon>
        <taxon>Asteraceae</taxon>
        <taxon>Asteroideae</taxon>
        <taxon>Anthemideae</taxon>
        <taxon>Artemisiinae</taxon>
        <taxon>Artemisia</taxon>
    </lineage>
</organism>
<protein>
    <submittedName>
        <fullName evidence="2">Uncharacterized protein</fullName>
    </submittedName>
</protein>
<dbReference type="EMBL" id="PKPP01004715">
    <property type="protein sequence ID" value="PWA63104.1"/>
    <property type="molecule type" value="Genomic_DNA"/>
</dbReference>
<keyword evidence="3" id="KW-1185">Reference proteome</keyword>
<gene>
    <name evidence="2" type="ORF">CTI12_AA357170</name>
</gene>
<reference evidence="2 3" key="1">
    <citation type="journal article" date="2018" name="Mol. Plant">
        <title>The genome of Artemisia annua provides insight into the evolution of Asteraceae family and artemisinin biosynthesis.</title>
        <authorList>
            <person name="Shen Q."/>
            <person name="Zhang L."/>
            <person name="Liao Z."/>
            <person name="Wang S."/>
            <person name="Yan T."/>
            <person name="Shi P."/>
            <person name="Liu M."/>
            <person name="Fu X."/>
            <person name="Pan Q."/>
            <person name="Wang Y."/>
            <person name="Lv Z."/>
            <person name="Lu X."/>
            <person name="Zhang F."/>
            <person name="Jiang W."/>
            <person name="Ma Y."/>
            <person name="Chen M."/>
            <person name="Hao X."/>
            <person name="Li L."/>
            <person name="Tang Y."/>
            <person name="Lv G."/>
            <person name="Zhou Y."/>
            <person name="Sun X."/>
            <person name="Brodelius P.E."/>
            <person name="Rose J.K.C."/>
            <person name="Tang K."/>
        </authorList>
    </citation>
    <scope>NUCLEOTIDE SEQUENCE [LARGE SCALE GENOMIC DNA]</scope>
    <source>
        <strain evidence="3">cv. Huhao1</strain>
        <tissue evidence="2">Leaf</tissue>
    </source>
</reference>
<proteinExistence type="predicted"/>
<sequence>MAKGIEIKEVDDTNEIVDLDEDDVVKKPLPRSSKQLAIEWLNDQGSEHEQGSEHDSEHEQFVQGIEDEQIEQGSEDEEGRAGRRRKEK</sequence>
<comment type="caution">
    <text evidence="2">The sequence shown here is derived from an EMBL/GenBank/DDBJ whole genome shotgun (WGS) entry which is preliminary data.</text>
</comment>